<dbReference type="EMBL" id="CAJOBA010080905">
    <property type="protein sequence ID" value="CAF4441058.1"/>
    <property type="molecule type" value="Genomic_DNA"/>
</dbReference>
<evidence type="ECO:0000313" key="2">
    <source>
        <dbReference type="EMBL" id="CAF4441058.1"/>
    </source>
</evidence>
<evidence type="ECO:0000313" key="3">
    <source>
        <dbReference type="Proteomes" id="UP000682733"/>
    </source>
</evidence>
<feature type="non-terminal residue" evidence="2">
    <location>
        <position position="1"/>
    </location>
</feature>
<protein>
    <submittedName>
        <fullName evidence="2">Uncharacterized protein</fullName>
    </submittedName>
</protein>
<name>A0A8S2WIH6_9BILA</name>
<dbReference type="AlphaFoldDB" id="A0A8S2WIH6"/>
<gene>
    <name evidence="1" type="ORF">OVA965_LOCUS43222</name>
    <name evidence="2" type="ORF">TMI583_LOCUS45388</name>
</gene>
<dbReference type="EMBL" id="CAJNOK010056020">
    <property type="protein sequence ID" value="CAF1621331.1"/>
    <property type="molecule type" value="Genomic_DNA"/>
</dbReference>
<accession>A0A8S2WIH6</accession>
<comment type="caution">
    <text evidence="2">The sequence shown here is derived from an EMBL/GenBank/DDBJ whole genome shotgun (WGS) entry which is preliminary data.</text>
</comment>
<proteinExistence type="predicted"/>
<organism evidence="2 3">
    <name type="scientific">Didymodactylos carnosus</name>
    <dbReference type="NCBI Taxonomy" id="1234261"/>
    <lineage>
        <taxon>Eukaryota</taxon>
        <taxon>Metazoa</taxon>
        <taxon>Spiralia</taxon>
        <taxon>Gnathifera</taxon>
        <taxon>Rotifera</taxon>
        <taxon>Eurotatoria</taxon>
        <taxon>Bdelloidea</taxon>
        <taxon>Philodinida</taxon>
        <taxon>Philodinidae</taxon>
        <taxon>Didymodactylos</taxon>
    </lineage>
</organism>
<sequence>LNQVKHHEKYLNLSGLVNDFAVISLQILIQRAIDAAKANYEK</sequence>
<dbReference type="Proteomes" id="UP000682733">
    <property type="component" value="Unassembled WGS sequence"/>
</dbReference>
<reference evidence="2" key="1">
    <citation type="submission" date="2021-02" db="EMBL/GenBank/DDBJ databases">
        <authorList>
            <person name="Nowell W R."/>
        </authorList>
    </citation>
    <scope>NUCLEOTIDE SEQUENCE</scope>
</reference>
<dbReference type="Proteomes" id="UP000677228">
    <property type="component" value="Unassembled WGS sequence"/>
</dbReference>
<evidence type="ECO:0000313" key="1">
    <source>
        <dbReference type="EMBL" id="CAF1621331.1"/>
    </source>
</evidence>